<proteinExistence type="predicted"/>
<feature type="transmembrane region" description="Helical" evidence="5">
    <location>
        <begin position="180"/>
        <end position="201"/>
    </location>
</feature>
<evidence type="ECO:0000256" key="5">
    <source>
        <dbReference type="SAM" id="Phobius"/>
    </source>
</evidence>
<dbReference type="EMBL" id="VIKS01000008">
    <property type="protein sequence ID" value="TQV87291.1"/>
    <property type="molecule type" value="Genomic_DNA"/>
</dbReference>
<feature type="domain" description="EamA" evidence="6">
    <location>
        <begin position="151"/>
        <end position="287"/>
    </location>
</feature>
<feature type="transmembrane region" description="Helical" evidence="5">
    <location>
        <begin position="153"/>
        <end position="173"/>
    </location>
</feature>
<evidence type="ECO:0000313" key="8">
    <source>
        <dbReference type="Proteomes" id="UP000315439"/>
    </source>
</evidence>
<accession>A0A545UCU6</accession>
<dbReference type="PANTHER" id="PTHR32322">
    <property type="entry name" value="INNER MEMBRANE TRANSPORTER"/>
    <property type="match status" value="1"/>
</dbReference>
<keyword evidence="3 5" id="KW-1133">Transmembrane helix</keyword>
<dbReference type="Gene3D" id="1.10.3730.20">
    <property type="match status" value="1"/>
</dbReference>
<dbReference type="InterPro" id="IPR000620">
    <property type="entry name" value="EamA_dom"/>
</dbReference>
<dbReference type="AlphaFoldDB" id="A0A545UCU6"/>
<keyword evidence="2 5" id="KW-0812">Transmembrane</keyword>
<feature type="transmembrane region" description="Helical" evidence="5">
    <location>
        <begin position="269"/>
        <end position="288"/>
    </location>
</feature>
<comment type="caution">
    <text evidence="7">The sequence shown here is derived from an EMBL/GenBank/DDBJ whole genome shotgun (WGS) entry which is preliminary data.</text>
</comment>
<sequence>MKTDFSVSASYLLVVLIWSTTPLGIVWSSESVDPTMAVLLRMLIAAVLGTLIIKIRGIDWPTTANARRLYCYSGFGIFGGMFFTYLSATYLPSGVISLIFGLAPIFSSLFAQKILGEAKHSSIRKISLALSLVGLTIVFSDGLAVSAESWPGLIYILLAVILFSYSAVLVKTVQIKINPIATTVGALWVTIPFFVLAWLLLDGELPISEWQSRAIIAIIYLGIFGSLIGFVAYYYILQKLAASVVALITLMTPVLALAIGAYFNDETISYKLVAGAGFVILGLILFNWGDKFLGRSEKARSS</sequence>
<evidence type="ECO:0000256" key="4">
    <source>
        <dbReference type="ARBA" id="ARBA00023136"/>
    </source>
</evidence>
<evidence type="ECO:0000313" key="7">
    <source>
        <dbReference type="EMBL" id="TQV87291.1"/>
    </source>
</evidence>
<organism evidence="7 8">
    <name type="scientific">Aliikangiella coralliicola</name>
    <dbReference type="NCBI Taxonomy" id="2592383"/>
    <lineage>
        <taxon>Bacteria</taxon>
        <taxon>Pseudomonadati</taxon>
        <taxon>Pseudomonadota</taxon>
        <taxon>Gammaproteobacteria</taxon>
        <taxon>Oceanospirillales</taxon>
        <taxon>Pleioneaceae</taxon>
        <taxon>Aliikangiella</taxon>
    </lineage>
</organism>
<keyword evidence="8" id="KW-1185">Reference proteome</keyword>
<keyword evidence="4 5" id="KW-0472">Membrane</keyword>
<dbReference type="OrthoDB" id="9776210at2"/>
<dbReference type="Pfam" id="PF00892">
    <property type="entry name" value="EamA"/>
    <property type="match status" value="2"/>
</dbReference>
<protein>
    <submittedName>
        <fullName evidence="7">DMT family transporter</fullName>
    </submittedName>
</protein>
<feature type="transmembrane region" description="Helical" evidence="5">
    <location>
        <begin position="38"/>
        <end position="57"/>
    </location>
</feature>
<evidence type="ECO:0000256" key="1">
    <source>
        <dbReference type="ARBA" id="ARBA00004141"/>
    </source>
</evidence>
<name>A0A545UCU6_9GAMM</name>
<evidence type="ECO:0000259" key="6">
    <source>
        <dbReference type="Pfam" id="PF00892"/>
    </source>
</evidence>
<feature type="transmembrane region" description="Helical" evidence="5">
    <location>
        <begin position="244"/>
        <end position="263"/>
    </location>
</feature>
<gene>
    <name evidence="7" type="ORF">FLL46_12635</name>
</gene>
<feature type="transmembrane region" description="Helical" evidence="5">
    <location>
        <begin position="213"/>
        <end position="237"/>
    </location>
</feature>
<dbReference type="Proteomes" id="UP000315439">
    <property type="component" value="Unassembled WGS sequence"/>
</dbReference>
<dbReference type="GO" id="GO:0016020">
    <property type="term" value="C:membrane"/>
    <property type="evidence" value="ECO:0007669"/>
    <property type="project" value="UniProtKB-SubCell"/>
</dbReference>
<feature type="transmembrane region" description="Helical" evidence="5">
    <location>
        <begin position="127"/>
        <end position="147"/>
    </location>
</feature>
<evidence type="ECO:0000256" key="3">
    <source>
        <dbReference type="ARBA" id="ARBA00022989"/>
    </source>
</evidence>
<feature type="transmembrane region" description="Helical" evidence="5">
    <location>
        <begin position="69"/>
        <end position="88"/>
    </location>
</feature>
<dbReference type="SUPFAM" id="SSF103481">
    <property type="entry name" value="Multidrug resistance efflux transporter EmrE"/>
    <property type="match status" value="2"/>
</dbReference>
<dbReference type="RefSeq" id="WP_142893884.1">
    <property type="nucleotide sequence ID" value="NZ_ML660164.1"/>
</dbReference>
<feature type="transmembrane region" description="Helical" evidence="5">
    <location>
        <begin position="94"/>
        <end position="115"/>
    </location>
</feature>
<evidence type="ECO:0000256" key="2">
    <source>
        <dbReference type="ARBA" id="ARBA00022692"/>
    </source>
</evidence>
<reference evidence="7 8" key="1">
    <citation type="submission" date="2019-07" db="EMBL/GenBank/DDBJ databases">
        <title>Draft genome for Aliikangiella sp. M105.</title>
        <authorList>
            <person name="Wang G."/>
        </authorList>
    </citation>
    <scope>NUCLEOTIDE SEQUENCE [LARGE SCALE GENOMIC DNA]</scope>
    <source>
        <strain evidence="7 8">M105</strain>
    </source>
</reference>
<comment type="subcellular location">
    <subcellularLocation>
        <location evidence="1">Membrane</location>
        <topology evidence="1">Multi-pass membrane protein</topology>
    </subcellularLocation>
</comment>
<dbReference type="InterPro" id="IPR037185">
    <property type="entry name" value="EmrE-like"/>
</dbReference>
<dbReference type="PANTHER" id="PTHR32322:SF14">
    <property type="entry name" value="PROTEIN PAGO"/>
    <property type="match status" value="1"/>
</dbReference>
<dbReference type="InterPro" id="IPR050638">
    <property type="entry name" value="AA-Vitamin_Transporters"/>
</dbReference>
<feature type="domain" description="EamA" evidence="6">
    <location>
        <begin position="12"/>
        <end position="139"/>
    </location>
</feature>